<dbReference type="InterPro" id="IPR005300">
    <property type="entry name" value="MltA_B"/>
</dbReference>
<evidence type="ECO:0000256" key="3">
    <source>
        <dbReference type="ARBA" id="ARBA00023239"/>
    </source>
</evidence>
<evidence type="ECO:0000256" key="1">
    <source>
        <dbReference type="ARBA" id="ARBA00001420"/>
    </source>
</evidence>
<dbReference type="Pfam" id="PF06725">
    <property type="entry name" value="3D"/>
    <property type="match status" value="1"/>
</dbReference>
<dbReference type="PANTHER" id="PTHR30124:SF0">
    <property type="entry name" value="MEMBRANE-BOUND LYTIC MUREIN TRANSGLYCOSYLASE A"/>
    <property type="match status" value="1"/>
</dbReference>
<evidence type="ECO:0000256" key="2">
    <source>
        <dbReference type="ARBA" id="ARBA00012587"/>
    </source>
</evidence>
<reference evidence="7" key="1">
    <citation type="journal article" date="2015" name="Proc. Natl. Acad. Sci. U.S.A.">
        <title>Networks of energetic and metabolic interactions define dynamics in microbial communities.</title>
        <authorList>
            <person name="Embree M."/>
            <person name="Liu J.K."/>
            <person name="Al-Bassam M.M."/>
            <person name="Zengler K."/>
        </authorList>
    </citation>
    <scope>NUCLEOTIDE SEQUENCE</scope>
</reference>
<keyword evidence="4" id="KW-0961">Cell wall biogenesis/degradation</keyword>
<dbReference type="CDD" id="cd14668">
    <property type="entry name" value="mlta_B"/>
    <property type="match status" value="1"/>
</dbReference>
<dbReference type="GO" id="GO:0071555">
    <property type="term" value="P:cell wall organization"/>
    <property type="evidence" value="ECO:0007669"/>
    <property type="project" value="UniProtKB-KW"/>
</dbReference>
<dbReference type="InterPro" id="IPR036908">
    <property type="entry name" value="RlpA-like_sf"/>
</dbReference>
<dbReference type="PIRSF" id="PIRSF019422">
    <property type="entry name" value="MltA"/>
    <property type="match status" value="1"/>
</dbReference>
<dbReference type="InterPro" id="IPR010611">
    <property type="entry name" value="3D_dom"/>
</dbReference>
<dbReference type="SUPFAM" id="SSF50685">
    <property type="entry name" value="Barwin-like endoglucanases"/>
    <property type="match status" value="1"/>
</dbReference>
<dbReference type="CDD" id="cd14485">
    <property type="entry name" value="mltA_like_LT_A"/>
    <property type="match status" value="1"/>
</dbReference>
<comment type="catalytic activity">
    <reaction evidence="1">
        <text>Exolytic cleavage of the (1-&gt;4)-beta-glycosidic linkage between N-acetylmuramic acid (MurNAc) and N-acetylglucosamine (GlcNAc) residues in peptidoglycan, from either the reducing or the non-reducing ends of the peptidoglycan chains, with concomitant formation of a 1,6-anhydrobond in the MurNAc residue.</text>
        <dbReference type="EC" id="4.2.2.n1"/>
    </reaction>
</comment>
<dbReference type="Gene3D" id="2.40.40.10">
    <property type="entry name" value="RlpA-like domain"/>
    <property type="match status" value="1"/>
</dbReference>
<protein>
    <recommendedName>
        <fullName evidence="2">peptidoglycan lytic exotransglycosylase</fullName>
        <ecNumber evidence="2">4.2.2.n1</ecNumber>
    </recommendedName>
    <alternativeName>
        <fullName evidence="5">Murein hydrolase A</fullName>
    </alternativeName>
</protein>
<organism evidence="7">
    <name type="scientific">hydrocarbon metagenome</name>
    <dbReference type="NCBI Taxonomy" id="938273"/>
    <lineage>
        <taxon>unclassified sequences</taxon>
        <taxon>metagenomes</taxon>
        <taxon>ecological metagenomes</taxon>
    </lineage>
</organism>
<dbReference type="Gene3D" id="2.40.240.50">
    <property type="entry name" value="Barwin-like endoglucanases"/>
    <property type="match status" value="1"/>
</dbReference>
<dbReference type="AlphaFoldDB" id="A0A0W8FQ17"/>
<dbReference type="PROSITE" id="PS51257">
    <property type="entry name" value="PROKAR_LIPOPROTEIN"/>
    <property type="match status" value="1"/>
</dbReference>
<evidence type="ECO:0000313" key="7">
    <source>
        <dbReference type="EMBL" id="KUG22718.1"/>
    </source>
</evidence>
<dbReference type="GO" id="GO:0009253">
    <property type="term" value="P:peptidoglycan catabolic process"/>
    <property type="evidence" value="ECO:0007669"/>
    <property type="project" value="TreeGrafter"/>
</dbReference>
<evidence type="ECO:0000256" key="4">
    <source>
        <dbReference type="ARBA" id="ARBA00023316"/>
    </source>
</evidence>
<proteinExistence type="predicted"/>
<dbReference type="EMBL" id="LNQE01000943">
    <property type="protein sequence ID" value="KUG22718.1"/>
    <property type="molecule type" value="Genomic_DNA"/>
</dbReference>
<keyword evidence="3" id="KW-0456">Lyase</keyword>
<dbReference type="EC" id="4.2.2.n1" evidence="2"/>
<accession>A0A0W8FQ17</accession>
<comment type="caution">
    <text evidence="7">The sequence shown here is derived from an EMBL/GenBank/DDBJ whole genome shotgun (WGS) entry which is preliminary data.</text>
</comment>
<dbReference type="GO" id="GO:0009254">
    <property type="term" value="P:peptidoglycan turnover"/>
    <property type="evidence" value="ECO:0007669"/>
    <property type="project" value="InterPro"/>
</dbReference>
<evidence type="ECO:0000259" key="6">
    <source>
        <dbReference type="SMART" id="SM00925"/>
    </source>
</evidence>
<name>A0A0W8FQ17_9ZZZZ</name>
<dbReference type="InterPro" id="IPR026044">
    <property type="entry name" value="MltA"/>
</dbReference>
<dbReference type="GO" id="GO:0004553">
    <property type="term" value="F:hydrolase activity, hydrolyzing O-glycosyl compounds"/>
    <property type="evidence" value="ECO:0007669"/>
    <property type="project" value="InterPro"/>
</dbReference>
<dbReference type="SMART" id="SM00925">
    <property type="entry name" value="MltA"/>
    <property type="match status" value="1"/>
</dbReference>
<dbReference type="PANTHER" id="PTHR30124">
    <property type="entry name" value="MEMBRANE-BOUND LYTIC MUREIN TRANSGLYCOSYLASE A"/>
    <property type="match status" value="1"/>
</dbReference>
<gene>
    <name evidence="7" type="ORF">ASZ90_007515</name>
</gene>
<dbReference type="GO" id="GO:0008933">
    <property type="term" value="F:peptidoglycan lytic transglycosylase activity"/>
    <property type="evidence" value="ECO:0007669"/>
    <property type="project" value="TreeGrafter"/>
</dbReference>
<dbReference type="Pfam" id="PF03562">
    <property type="entry name" value="MltA"/>
    <property type="match status" value="1"/>
</dbReference>
<sequence>MKIKIILPGLLLVIAFFMLTGCQGRLTTVVTHIPVEQQKDYTRQLPPGELALRKITDPSQIPDYSRACSNLDGLKEAIARSLNYMAKPSSKTFYPYGEITHEQAVRSLQELDKLVSLNLSPEQMNKVLREKFDTYISVGCDDEGTVLFTGYYTPIFDGSPVRTDRFQYPIYRTPEGLLKDSDGMILGQRTSGGQVRQYPNRAEIQKSNILAGNELVWLGDAFEVYIVHVQGSAKIRMPDGQITTIGYAAHNGWEYQSIRKKLIADGKFAEKDINMNVMIDYFKAHPDEIDMYVNENPRFVFFRYEEGEPRGSLNEEVTPFRTIATDKSIYPRAMFVFAAVDLDTPVGFALDQDAGGAIRAAGRCDVYMGVGDRAGELAGKTYREGQLYYLFIKSDSK</sequence>
<evidence type="ECO:0000256" key="5">
    <source>
        <dbReference type="ARBA" id="ARBA00030918"/>
    </source>
</evidence>
<feature type="domain" description="Lytic transglycosylase MltA" evidence="6">
    <location>
        <begin position="155"/>
        <end position="303"/>
    </location>
</feature>
<dbReference type="GO" id="GO:0019867">
    <property type="term" value="C:outer membrane"/>
    <property type="evidence" value="ECO:0007669"/>
    <property type="project" value="InterPro"/>
</dbReference>